<accession>A0A1G2UHX1</accession>
<name>A0A1G2UHX1_9BACT</name>
<feature type="transmembrane region" description="Helical" evidence="1">
    <location>
        <begin position="43"/>
        <end position="66"/>
    </location>
</feature>
<dbReference type="Pfam" id="PF18893">
    <property type="entry name" value="DUF5652"/>
    <property type="match status" value="1"/>
</dbReference>
<dbReference type="Proteomes" id="UP000177096">
    <property type="component" value="Unassembled WGS sequence"/>
</dbReference>
<evidence type="ECO:0000313" key="4">
    <source>
        <dbReference type="Proteomes" id="UP000177096"/>
    </source>
</evidence>
<evidence type="ECO:0000256" key="1">
    <source>
        <dbReference type="SAM" id="Phobius"/>
    </source>
</evidence>
<gene>
    <name evidence="3" type="ORF">A3I86_00745</name>
</gene>
<organism evidence="3 4">
    <name type="scientific">Candidatus Zambryskibacteria bacterium RIFCSPLOWO2_02_FULL_39_14</name>
    <dbReference type="NCBI Taxonomy" id="1802769"/>
    <lineage>
        <taxon>Bacteria</taxon>
        <taxon>Candidatus Zambryskiibacteriota</taxon>
    </lineage>
</organism>
<dbReference type="EMBL" id="MHWM01000013">
    <property type="protein sequence ID" value="OHB09021.1"/>
    <property type="molecule type" value="Genomic_DNA"/>
</dbReference>
<keyword evidence="1" id="KW-0472">Membrane</keyword>
<sequence>MSSIQFLADLTNIHPAFIALAAMWSLIWKGLALWKSAGLRQKYWFIALLVVNTIGLLEIFYIFFIARRYKIEVVEKSE</sequence>
<feature type="transmembrane region" description="Helical" evidence="1">
    <location>
        <begin position="12"/>
        <end position="31"/>
    </location>
</feature>
<dbReference type="AlphaFoldDB" id="A0A1G2UHX1"/>
<keyword evidence="1" id="KW-1133">Transmembrane helix</keyword>
<reference evidence="3 4" key="1">
    <citation type="journal article" date="2016" name="Nat. Commun.">
        <title>Thousands of microbial genomes shed light on interconnected biogeochemical processes in an aquifer system.</title>
        <authorList>
            <person name="Anantharaman K."/>
            <person name="Brown C.T."/>
            <person name="Hug L.A."/>
            <person name="Sharon I."/>
            <person name="Castelle C.J."/>
            <person name="Probst A.J."/>
            <person name="Thomas B.C."/>
            <person name="Singh A."/>
            <person name="Wilkins M.J."/>
            <person name="Karaoz U."/>
            <person name="Brodie E.L."/>
            <person name="Williams K.H."/>
            <person name="Hubbard S.S."/>
            <person name="Banfield J.F."/>
        </authorList>
    </citation>
    <scope>NUCLEOTIDE SEQUENCE [LARGE SCALE GENOMIC DNA]</scope>
</reference>
<evidence type="ECO:0000313" key="3">
    <source>
        <dbReference type="EMBL" id="OHB09021.1"/>
    </source>
</evidence>
<protein>
    <recommendedName>
        <fullName evidence="2">DUF5652 domain-containing protein</fullName>
    </recommendedName>
</protein>
<comment type="caution">
    <text evidence="3">The sequence shown here is derived from an EMBL/GenBank/DDBJ whole genome shotgun (WGS) entry which is preliminary data.</text>
</comment>
<dbReference type="InterPro" id="IPR043712">
    <property type="entry name" value="DUF5652"/>
</dbReference>
<evidence type="ECO:0000259" key="2">
    <source>
        <dbReference type="Pfam" id="PF18893"/>
    </source>
</evidence>
<feature type="domain" description="DUF5652" evidence="2">
    <location>
        <begin position="9"/>
        <end position="70"/>
    </location>
</feature>
<proteinExistence type="predicted"/>
<keyword evidence="1" id="KW-0812">Transmembrane</keyword>